<dbReference type="STRING" id="325452.A0A3R7KYL7"/>
<dbReference type="EMBL" id="JPWV03000052">
    <property type="protein sequence ID" value="KAG2527659.1"/>
    <property type="molecule type" value="Genomic_DNA"/>
</dbReference>
<protein>
    <recommendedName>
        <fullName evidence="2">Kinesin motor domain-containing protein</fullName>
    </recommendedName>
</protein>
<dbReference type="AlphaFoldDB" id="A0A3R7KYL7"/>
<dbReference type="EMBL" id="JPWU03000053">
    <property type="protein sequence ID" value="KAG2528973.1"/>
    <property type="molecule type" value="Genomic_DNA"/>
</dbReference>
<dbReference type="InterPro" id="IPR001752">
    <property type="entry name" value="Kinesin_motor_dom"/>
</dbReference>
<keyword evidence="7" id="KW-1185">Reference proteome</keyword>
<dbReference type="SUPFAM" id="SSF52540">
    <property type="entry name" value="P-loop containing nucleoside triphosphate hydrolases"/>
    <property type="match status" value="1"/>
</dbReference>
<dbReference type="Proteomes" id="UP000792063">
    <property type="component" value="Unassembled WGS sequence"/>
</dbReference>
<comment type="caution">
    <text evidence="6">The sequence shown here is derived from an EMBL/GenBank/DDBJ whole genome shotgun (WGS) entry which is preliminary data.</text>
</comment>
<dbReference type="GO" id="GO:0007018">
    <property type="term" value="P:microtubule-based movement"/>
    <property type="evidence" value="ECO:0007669"/>
    <property type="project" value="InterPro"/>
</dbReference>
<dbReference type="InterPro" id="IPR027417">
    <property type="entry name" value="P-loop_NTPase"/>
</dbReference>
<feature type="domain" description="Kinesin motor" evidence="2">
    <location>
        <begin position="1"/>
        <end position="346"/>
    </location>
</feature>
<proteinExistence type="inferred from homology"/>
<dbReference type="SMART" id="SM00129">
    <property type="entry name" value="KISc"/>
    <property type="match status" value="1"/>
</dbReference>
<evidence type="ECO:0000256" key="1">
    <source>
        <dbReference type="PROSITE-ProRule" id="PRU00283"/>
    </source>
</evidence>
<dbReference type="GO" id="GO:0008017">
    <property type="term" value="F:microtubule binding"/>
    <property type="evidence" value="ECO:0007669"/>
    <property type="project" value="InterPro"/>
</dbReference>
<dbReference type="GO" id="GO:0005524">
    <property type="term" value="F:ATP binding"/>
    <property type="evidence" value="ECO:0007669"/>
    <property type="project" value="InterPro"/>
</dbReference>
<dbReference type="GO" id="GO:0003777">
    <property type="term" value="F:microtubule motor activity"/>
    <property type="evidence" value="ECO:0007669"/>
    <property type="project" value="InterPro"/>
</dbReference>
<dbReference type="InterPro" id="IPR036961">
    <property type="entry name" value="Kinesin_motor_dom_sf"/>
</dbReference>
<comment type="similarity">
    <text evidence="1">Belongs to the TRAFAC class myosin-kinesin ATPase superfamily. Kinesin family.</text>
</comment>
<organism evidence="6 7">
    <name type="scientific">Phytophthora kernoviae</name>
    <dbReference type="NCBI Taxonomy" id="325452"/>
    <lineage>
        <taxon>Eukaryota</taxon>
        <taxon>Sar</taxon>
        <taxon>Stramenopiles</taxon>
        <taxon>Oomycota</taxon>
        <taxon>Peronosporomycetes</taxon>
        <taxon>Peronosporales</taxon>
        <taxon>Peronosporaceae</taxon>
        <taxon>Phytophthora</taxon>
    </lineage>
</organism>
<gene>
    <name evidence="5" type="ORF">BBI17_000690</name>
    <name evidence="6" type="ORF">BBO99_00000746</name>
    <name evidence="3" type="ORF">JM16_001566</name>
    <name evidence="4" type="ORF">JM18_001880</name>
</gene>
<dbReference type="Proteomes" id="UP000285883">
    <property type="component" value="Unassembled WGS sequence"/>
</dbReference>
<evidence type="ECO:0000259" key="2">
    <source>
        <dbReference type="PROSITE" id="PS50067"/>
    </source>
</evidence>
<dbReference type="PRINTS" id="PR00380">
    <property type="entry name" value="KINESINHEAVY"/>
</dbReference>
<reference evidence="7 8" key="2">
    <citation type="submission" date="2018-07" db="EMBL/GenBank/DDBJ databases">
        <title>Genome sequencing of oomycete isolates from Chile give support for New Zealand origin for Phytophthora kernoviae and make available the first Nothophytophthora sp. genome.</title>
        <authorList>
            <person name="Studholme D.J."/>
            <person name="Sanfuentes E."/>
            <person name="Panda P."/>
            <person name="Hill R."/>
            <person name="Sambles C."/>
            <person name="Grant M."/>
            <person name="Williams N.M."/>
            <person name="Mcdougal R.L."/>
        </authorList>
    </citation>
    <scope>NUCLEOTIDE SEQUENCE [LARGE SCALE GENOMIC DNA]</scope>
    <source>
        <strain evidence="5">Chile2</strain>
        <strain evidence="6">Chile4</strain>
    </source>
</reference>
<reference evidence="3" key="1">
    <citation type="journal article" date="2015" name="Genom Data">
        <title>Genome sequences of six Phytophthora species associated with forests in New Zealand.</title>
        <authorList>
            <person name="Studholme D.J."/>
            <person name="McDougal R.L."/>
            <person name="Sambles C."/>
            <person name="Hansen E."/>
            <person name="Hardy G."/>
            <person name="Grant M."/>
            <person name="Ganley R.J."/>
            <person name="Williams N.M."/>
        </authorList>
    </citation>
    <scope>NUCLEOTIDE SEQUENCE</scope>
    <source>
        <strain evidence="3">NZFS 2646</strain>
        <strain evidence="4">NZFS 3630</strain>
    </source>
</reference>
<dbReference type="Pfam" id="PF00225">
    <property type="entry name" value="Kinesin"/>
    <property type="match status" value="1"/>
</dbReference>
<evidence type="ECO:0000313" key="6">
    <source>
        <dbReference type="EMBL" id="RLN85117.1"/>
    </source>
</evidence>
<dbReference type="EMBL" id="MAYM02000016">
    <property type="protein sequence ID" value="RLN46819.1"/>
    <property type="molecule type" value="Genomic_DNA"/>
</dbReference>
<dbReference type="Proteomes" id="UP000285624">
    <property type="component" value="Unassembled WGS sequence"/>
</dbReference>
<evidence type="ECO:0000313" key="8">
    <source>
        <dbReference type="Proteomes" id="UP000285883"/>
    </source>
</evidence>
<dbReference type="FunFam" id="3.40.850.10:FF:000372">
    <property type="entry name" value="Kinesin-like protein"/>
    <property type="match status" value="1"/>
</dbReference>
<name>A0A3R7KYL7_9STRA</name>
<dbReference type="PROSITE" id="PS50067">
    <property type="entry name" value="KINESIN_MOTOR_2"/>
    <property type="match status" value="1"/>
</dbReference>
<dbReference type="EMBL" id="MBDN02000011">
    <property type="protein sequence ID" value="RLN85117.1"/>
    <property type="molecule type" value="Genomic_DNA"/>
</dbReference>
<comment type="caution">
    <text evidence="1">Lacks conserved residue(s) required for the propagation of feature annotation.</text>
</comment>
<evidence type="ECO:0000313" key="5">
    <source>
        <dbReference type="EMBL" id="RLN46819.1"/>
    </source>
</evidence>
<dbReference type="Proteomes" id="UP000785171">
    <property type="component" value="Unassembled WGS sequence"/>
</dbReference>
<dbReference type="InterPro" id="IPR027640">
    <property type="entry name" value="Kinesin-like_fam"/>
</dbReference>
<reference evidence="3" key="3">
    <citation type="submission" date="2020-06" db="EMBL/GenBank/DDBJ databases">
        <authorList>
            <person name="Studholme D.J."/>
        </authorList>
    </citation>
    <scope>NUCLEOTIDE SEQUENCE</scope>
    <source>
        <strain evidence="3">NZFS 2646</strain>
        <strain evidence="4">NZFS 3630</strain>
    </source>
</reference>
<dbReference type="PANTHER" id="PTHR47972">
    <property type="entry name" value="KINESIN-LIKE PROTEIN KLP-3"/>
    <property type="match status" value="1"/>
</dbReference>
<evidence type="ECO:0000313" key="3">
    <source>
        <dbReference type="EMBL" id="KAG2527659.1"/>
    </source>
</evidence>
<dbReference type="Gene3D" id="3.40.850.10">
    <property type="entry name" value="Kinesin motor domain"/>
    <property type="match status" value="1"/>
</dbReference>
<accession>A0A3R7KYL7</accession>
<sequence>MSGSEQIFAFPDYRGERRQVELTANPKAHVGYGQSGSRSIVKKYNFDFDLVFDSKCTQEDVFLEVSALIQSALDGYNVCIFAYGQTGYVQSGKTYTMQGREEDSDSQMMELSPDMGIVGRAISHIFAGIDDLQSSGWDFTASLELVEIYNETLRDLLAPIGSTDKVELRLDSDGKVAMVNSCTHGVKNDQEAWGLLRKAMARRSTKTTNMNDRSSRSHCIITFRLSGVNSLTGDQRTGVINLVDLAVLFAVQGSERLSKSGSDSNKELMKEALAINKSLSALGNVICALAKKSAHVPFRDSKLTHVLSSSLGGDSKTLMICNLSPLGQHRDETLNSLRFAKMVNSCEIAYPSTVSNRS</sequence>
<evidence type="ECO:0000313" key="4">
    <source>
        <dbReference type="EMBL" id="KAG2528973.1"/>
    </source>
</evidence>
<evidence type="ECO:0000313" key="7">
    <source>
        <dbReference type="Proteomes" id="UP000285624"/>
    </source>
</evidence>